<feature type="transmembrane region" description="Helical" evidence="7">
    <location>
        <begin position="172"/>
        <end position="190"/>
    </location>
</feature>
<dbReference type="PANTHER" id="PTHR43163">
    <property type="entry name" value="DIPEPTIDE TRANSPORT SYSTEM PERMEASE PROTEIN DPPB-RELATED"/>
    <property type="match status" value="1"/>
</dbReference>
<evidence type="ECO:0000313" key="10">
    <source>
        <dbReference type="Proteomes" id="UP000536262"/>
    </source>
</evidence>
<dbReference type="Gene3D" id="1.10.3720.10">
    <property type="entry name" value="MetI-like"/>
    <property type="match status" value="1"/>
</dbReference>
<feature type="domain" description="ABC transmembrane type-1" evidence="8">
    <location>
        <begin position="97"/>
        <end position="297"/>
    </location>
</feature>
<dbReference type="InterPro" id="IPR045621">
    <property type="entry name" value="BPD_transp_1_N"/>
</dbReference>
<name>A0A7X0FCK6_9HYPH</name>
<keyword evidence="2 7" id="KW-0813">Transport</keyword>
<evidence type="ECO:0000256" key="5">
    <source>
        <dbReference type="ARBA" id="ARBA00022989"/>
    </source>
</evidence>
<sequence length="307" mass="33467">MARYITGRISTALLTLLIASFLVGLLIHVIPGDPIETMFSRMEGVTPEQIEEMRRQLGLGQPAWVQSALYVWHAIQGDFGHTIVGREPVLGFLLSRLPATLALTASGLGIAIAIGLPLGFLAAYNRGRWIDNTLMFISVLGISMPSFWLGLMLLLTVPVYLDFIPVAGEGPASIILPALTLGLVYSAVIARMTRSAMIEVLSEDFIRTARAKGLRETIVMSRHAFKPASISIVTVIGLIFGSMMGGQVIVENVFSWNGLGRVAVLAMQQRDYPTIQGFIILFAAIIVTVSVILDMIYLWIDPRVRTG</sequence>
<gene>
    <name evidence="9" type="ORF">GGR00_005067</name>
</gene>
<feature type="transmembrane region" description="Helical" evidence="7">
    <location>
        <begin position="136"/>
        <end position="160"/>
    </location>
</feature>
<accession>A0A7X0FCK6</accession>
<keyword evidence="3" id="KW-1003">Cell membrane</keyword>
<dbReference type="PROSITE" id="PS50928">
    <property type="entry name" value="ABC_TM1"/>
    <property type="match status" value="1"/>
</dbReference>
<dbReference type="CDD" id="cd06261">
    <property type="entry name" value="TM_PBP2"/>
    <property type="match status" value="1"/>
</dbReference>
<proteinExistence type="inferred from homology"/>
<dbReference type="RefSeq" id="WP_184701933.1">
    <property type="nucleotide sequence ID" value="NZ_BAABEG010000001.1"/>
</dbReference>
<feature type="transmembrane region" description="Helical" evidence="7">
    <location>
        <begin position="275"/>
        <end position="300"/>
    </location>
</feature>
<evidence type="ECO:0000256" key="1">
    <source>
        <dbReference type="ARBA" id="ARBA00004651"/>
    </source>
</evidence>
<feature type="transmembrane region" description="Helical" evidence="7">
    <location>
        <begin position="12"/>
        <end position="30"/>
    </location>
</feature>
<reference evidence="9 10" key="1">
    <citation type="submission" date="2020-08" db="EMBL/GenBank/DDBJ databases">
        <title>Genomic Encyclopedia of Type Strains, Phase IV (KMG-IV): sequencing the most valuable type-strain genomes for metagenomic binning, comparative biology and taxonomic classification.</title>
        <authorList>
            <person name="Goeker M."/>
        </authorList>
    </citation>
    <scope>NUCLEOTIDE SEQUENCE [LARGE SCALE GENOMIC DNA]</scope>
    <source>
        <strain evidence="9 10">DSM 7051</strain>
    </source>
</reference>
<dbReference type="PANTHER" id="PTHR43163:SF6">
    <property type="entry name" value="DIPEPTIDE TRANSPORT SYSTEM PERMEASE PROTEIN DPPB-RELATED"/>
    <property type="match status" value="1"/>
</dbReference>
<evidence type="ECO:0000256" key="3">
    <source>
        <dbReference type="ARBA" id="ARBA00022475"/>
    </source>
</evidence>
<comment type="subcellular location">
    <subcellularLocation>
        <location evidence="1 7">Cell membrane</location>
        <topology evidence="1 7">Multi-pass membrane protein</topology>
    </subcellularLocation>
</comment>
<keyword evidence="10" id="KW-1185">Reference proteome</keyword>
<dbReference type="InterPro" id="IPR000515">
    <property type="entry name" value="MetI-like"/>
</dbReference>
<keyword evidence="6 7" id="KW-0472">Membrane</keyword>
<evidence type="ECO:0000256" key="6">
    <source>
        <dbReference type="ARBA" id="ARBA00023136"/>
    </source>
</evidence>
<dbReference type="AlphaFoldDB" id="A0A7X0FCK6"/>
<comment type="caution">
    <text evidence="9">The sequence shown here is derived from an EMBL/GenBank/DDBJ whole genome shotgun (WGS) entry which is preliminary data.</text>
</comment>
<dbReference type="SUPFAM" id="SSF161098">
    <property type="entry name" value="MetI-like"/>
    <property type="match status" value="1"/>
</dbReference>
<protein>
    <submittedName>
        <fullName evidence="9">ABC-type dipeptide/oligopeptide/nickel transport system permease component</fullName>
    </submittedName>
</protein>
<feature type="transmembrane region" description="Helical" evidence="7">
    <location>
        <begin position="230"/>
        <end position="250"/>
    </location>
</feature>
<dbReference type="GO" id="GO:0005886">
    <property type="term" value="C:plasma membrane"/>
    <property type="evidence" value="ECO:0007669"/>
    <property type="project" value="UniProtKB-SubCell"/>
</dbReference>
<keyword evidence="4 7" id="KW-0812">Transmembrane</keyword>
<feature type="transmembrane region" description="Helical" evidence="7">
    <location>
        <begin position="101"/>
        <end position="124"/>
    </location>
</feature>
<dbReference type="Pfam" id="PF19300">
    <property type="entry name" value="BPD_transp_1_N"/>
    <property type="match status" value="1"/>
</dbReference>
<dbReference type="InterPro" id="IPR035906">
    <property type="entry name" value="MetI-like_sf"/>
</dbReference>
<dbReference type="EMBL" id="JACHOU010000021">
    <property type="protein sequence ID" value="MBB6357246.1"/>
    <property type="molecule type" value="Genomic_DNA"/>
</dbReference>
<organism evidence="9 10">
    <name type="scientific">Aminobacter aganoensis</name>
    <dbReference type="NCBI Taxonomy" id="83264"/>
    <lineage>
        <taxon>Bacteria</taxon>
        <taxon>Pseudomonadati</taxon>
        <taxon>Pseudomonadota</taxon>
        <taxon>Alphaproteobacteria</taxon>
        <taxon>Hyphomicrobiales</taxon>
        <taxon>Phyllobacteriaceae</taxon>
        <taxon>Aminobacter</taxon>
    </lineage>
</organism>
<evidence type="ECO:0000313" key="9">
    <source>
        <dbReference type="EMBL" id="MBB6357246.1"/>
    </source>
</evidence>
<evidence type="ECO:0000256" key="7">
    <source>
        <dbReference type="RuleBase" id="RU363032"/>
    </source>
</evidence>
<evidence type="ECO:0000256" key="4">
    <source>
        <dbReference type="ARBA" id="ARBA00022692"/>
    </source>
</evidence>
<dbReference type="Proteomes" id="UP000536262">
    <property type="component" value="Unassembled WGS sequence"/>
</dbReference>
<dbReference type="Pfam" id="PF00528">
    <property type="entry name" value="BPD_transp_1"/>
    <property type="match status" value="1"/>
</dbReference>
<comment type="similarity">
    <text evidence="7">Belongs to the binding-protein-dependent transport system permease family.</text>
</comment>
<evidence type="ECO:0000256" key="2">
    <source>
        <dbReference type="ARBA" id="ARBA00022448"/>
    </source>
</evidence>
<dbReference type="GO" id="GO:0055085">
    <property type="term" value="P:transmembrane transport"/>
    <property type="evidence" value="ECO:0007669"/>
    <property type="project" value="InterPro"/>
</dbReference>
<keyword evidence="5 7" id="KW-1133">Transmembrane helix</keyword>
<evidence type="ECO:0000259" key="8">
    <source>
        <dbReference type="PROSITE" id="PS50928"/>
    </source>
</evidence>